<organism evidence="5 6">
    <name type="scientific">Cyberlindnera jadinii (strain ATCC 18201 / CBS 1600 / BCRC 20928 / JCM 3617 / NBRC 0987 / NRRL Y-1542)</name>
    <name type="common">Torula yeast</name>
    <name type="synonym">Candida utilis</name>
    <dbReference type="NCBI Taxonomy" id="983966"/>
    <lineage>
        <taxon>Eukaryota</taxon>
        <taxon>Fungi</taxon>
        <taxon>Dikarya</taxon>
        <taxon>Ascomycota</taxon>
        <taxon>Saccharomycotina</taxon>
        <taxon>Saccharomycetes</taxon>
        <taxon>Phaffomycetales</taxon>
        <taxon>Phaffomycetaceae</taxon>
        <taxon>Cyberlindnera</taxon>
    </lineage>
</organism>
<dbReference type="Pfam" id="PF12796">
    <property type="entry name" value="Ank_2"/>
    <property type="match status" value="2"/>
</dbReference>
<accession>A0A0H5C3R8</accession>
<dbReference type="PROSITE" id="PS50088">
    <property type="entry name" value="ANK_REPEAT"/>
    <property type="match status" value="3"/>
</dbReference>
<feature type="compositionally biased region" description="Polar residues" evidence="4">
    <location>
        <begin position="99"/>
        <end position="110"/>
    </location>
</feature>
<dbReference type="InterPro" id="IPR002110">
    <property type="entry name" value="Ankyrin_rpt"/>
</dbReference>
<feature type="compositionally biased region" description="Basic and acidic residues" evidence="4">
    <location>
        <begin position="729"/>
        <end position="778"/>
    </location>
</feature>
<dbReference type="SUPFAM" id="SSF48403">
    <property type="entry name" value="Ankyrin repeat"/>
    <property type="match status" value="1"/>
</dbReference>
<evidence type="ECO:0000256" key="2">
    <source>
        <dbReference type="ARBA" id="ARBA00023043"/>
    </source>
</evidence>
<feature type="repeat" description="ANK" evidence="3">
    <location>
        <begin position="268"/>
        <end position="300"/>
    </location>
</feature>
<dbReference type="PANTHER" id="PTHR24171:SF8">
    <property type="entry name" value="BRCA1-ASSOCIATED RING DOMAIN PROTEIN 1"/>
    <property type="match status" value="1"/>
</dbReference>
<dbReference type="Proteomes" id="UP000038830">
    <property type="component" value="Unassembled WGS sequence"/>
</dbReference>
<feature type="repeat" description="ANK" evidence="3">
    <location>
        <begin position="235"/>
        <end position="267"/>
    </location>
</feature>
<evidence type="ECO:0000313" key="6">
    <source>
        <dbReference type="Proteomes" id="UP000038830"/>
    </source>
</evidence>
<feature type="compositionally biased region" description="Basic and acidic residues" evidence="4">
    <location>
        <begin position="9"/>
        <end position="31"/>
    </location>
</feature>
<evidence type="ECO:0000256" key="1">
    <source>
        <dbReference type="ARBA" id="ARBA00022737"/>
    </source>
</evidence>
<dbReference type="SMART" id="SM00248">
    <property type="entry name" value="ANK"/>
    <property type="match status" value="5"/>
</dbReference>
<name>A0A0H5C3R8_CYBJN</name>
<dbReference type="PROSITE" id="PS50297">
    <property type="entry name" value="ANK_REP_REGION"/>
    <property type="match status" value="3"/>
</dbReference>
<dbReference type="PANTHER" id="PTHR24171">
    <property type="entry name" value="ANKYRIN REPEAT DOMAIN-CONTAINING PROTEIN 39-RELATED"/>
    <property type="match status" value="1"/>
</dbReference>
<feature type="compositionally biased region" description="Basic and acidic residues" evidence="4">
    <location>
        <begin position="587"/>
        <end position="713"/>
    </location>
</feature>
<feature type="compositionally biased region" description="Basic residues" evidence="4">
    <location>
        <begin position="517"/>
        <end position="528"/>
    </location>
</feature>
<keyword evidence="1" id="KW-0677">Repeat</keyword>
<evidence type="ECO:0000256" key="4">
    <source>
        <dbReference type="SAM" id="MobiDB-lite"/>
    </source>
</evidence>
<feature type="region of interest" description="Disordered" evidence="4">
    <location>
        <begin position="1"/>
        <end position="190"/>
    </location>
</feature>
<evidence type="ECO:0000313" key="5">
    <source>
        <dbReference type="EMBL" id="CEP22347.1"/>
    </source>
</evidence>
<dbReference type="PRINTS" id="PR01415">
    <property type="entry name" value="ANKYRIN"/>
</dbReference>
<dbReference type="AlphaFoldDB" id="A0A0H5C3R8"/>
<reference evidence="6" key="1">
    <citation type="journal article" date="2015" name="J. Biotechnol.">
        <title>The structure of the Cyberlindnera jadinii genome and its relation to Candida utilis analyzed by the occurrence of single nucleotide polymorphisms.</title>
        <authorList>
            <person name="Rupp O."/>
            <person name="Brinkrolf K."/>
            <person name="Buerth C."/>
            <person name="Kunigo M."/>
            <person name="Schneider J."/>
            <person name="Jaenicke S."/>
            <person name="Goesmann A."/>
            <person name="Puehler A."/>
            <person name="Jaeger K.-E."/>
            <person name="Ernst J.F."/>
        </authorList>
    </citation>
    <scope>NUCLEOTIDE SEQUENCE [LARGE SCALE GENOMIC DNA]</scope>
    <source>
        <strain evidence="6">ATCC 18201 / CBS 1600 / BCRC 20928 / JCM 3617 / NBRC 0987 / NRRL Y-1542</strain>
    </source>
</reference>
<feature type="compositionally biased region" description="Basic and acidic residues" evidence="4">
    <location>
        <begin position="505"/>
        <end position="515"/>
    </location>
</feature>
<dbReference type="EMBL" id="CDQK01000003">
    <property type="protein sequence ID" value="CEP22347.1"/>
    <property type="molecule type" value="Genomic_DNA"/>
</dbReference>
<sequence length="970" mass="110697">MTEGQITKTTKDLLKKVADSREQHQAEEAPHQPKKVSFSSYLSNKDQRKKELAEKAKTDADASIVKEDEVKAVEDKKVPEEDRKQTTPTIEAKARDSLIDTSPVPTSPLSMLNDEEDSEDDIRIGSNRESSIAKDEDSDADTDIGDSPQRKGHRLLRVSDIQRRKSVPKLNEESDEEQEEIKKRKKSAKLHTAKKVLRNARGEIPLHNAALEGDLKLVKTMVEEEGQDIEAQDNAGNTPLMNAALEGRIEIVSYLISQGANPNVRNIDGDTPLIDSASNSHFETVEFLLRHGANPWLENKRGHTALDELHAYNDDSPDVNRIMKVLQDGCRKYADALGGDTTKAAYEDDKKKYEERSNQSRSNNSRRFGGVDDVPLIVTGSHALHTLREKSLMGDAPYVLAYLQSGFKRDPESLSLAARAGHDDLVNFFIALTQGNINARSGPGKMSALMRSVGRNHLRTVELLLNNGAKVKLKSEEGYNSLYYAENGLYVLKEEIELLKSFAEKESTGSDDTKNTHVAKSKQKKKRSVSTNEHQDQVLPPAKKSKKSKDTLLSHPHIEEANKTETVKDKILPSKAVDKSLAQSVHSKSDPGSKSKQQVEKKYEKPIIEKLPRHDPEVVSKSVEHNEKVVHEKQEDESKPKLSSDEEAISRLKRSEEEEEKRKAALLKEEQERKERLIREEQEKKEAELRAEQERKREEEFAAKRNAEAERRKQQFLSDLQAGNKRHQEKLQELERQNEERKKRQLEELAAKKKEEERQRELMSKKGEEERRQSIREKYPTGLRNMTFSETVRSREDVVQFLPLYVVSLHGVKHIIDFHLIIILGLESFLEKYSDRFSSTKPLTLDQKRSIFNFYYPFCASPSLLYADQTHSNFTEEMAKFGNLRIQWLKLDEVLLFLKDEFPELEPVVSSRTLELDIHFDNANSEVIKPPVISPSALPPPTFRNASRLPLRLRSRPAIVKTLNRLRKIW</sequence>
<evidence type="ECO:0000256" key="3">
    <source>
        <dbReference type="PROSITE-ProRule" id="PRU00023"/>
    </source>
</evidence>
<dbReference type="InterPro" id="IPR036770">
    <property type="entry name" value="Ankyrin_rpt-contain_sf"/>
</dbReference>
<protein>
    <recommendedName>
        <fullName evidence="7">HOS4 protein</fullName>
    </recommendedName>
</protein>
<feature type="region of interest" description="Disordered" evidence="4">
    <location>
        <begin position="505"/>
        <end position="778"/>
    </location>
</feature>
<feature type="repeat" description="ANK" evidence="3">
    <location>
        <begin position="201"/>
        <end position="234"/>
    </location>
</feature>
<proteinExistence type="predicted"/>
<feature type="compositionally biased region" description="Basic and acidic residues" evidence="4">
    <location>
        <begin position="45"/>
        <end position="85"/>
    </location>
</feature>
<gene>
    <name evidence="5" type="ORF">BN1211_2702</name>
</gene>
<keyword evidence="2 3" id="KW-0040">ANK repeat</keyword>
<evidence type="ECO:0008006" key="7">
    <source>
        <dbReference type="Google" id="ProtNLM"/>
    </source>
</evidence>
<feature type="compositionally biased region" description="Basic and acidic residues" evidence="4">
    <location>
        <begin position="548"/>
        <end position="578"/>
    </location>
</feature>
<dbReference type="Gene3D" id="1.25.40.20">
    <property type="entry name" value="Ankyrin repeat-containing domain"/>
    <property type="match status" value="2"/>
</dbReference>